<dbReference type="Pfam" id="PF19081">
    <property type="entry name" value="Ig_7"/>
    <property type="match status" value="19"/>
</dbReference>
<dbReference type="InterPro" id="IPR026341">
    <property type="entry name" value="T9SS_type_B"/>
</dbReference>
<evidence type="ECO:0000313" key="4">
    <source>
        <dbReference type="Proteomes" id="UP000282759"/>
    </source>
</evidence>
<sequence>MSISTLIKRHIPILLCLLLFTSIKSYAQRIYANEQDNGRSGLVCVNCVVNDASNAADGNPQTRSQINVVVGVGAQTWQEVIFSGPVKPAANTPVRLKLGTGDNLADLTVLGSVSIRAYNGDSPVGPSYSLGTLVTAASNNNQVDVGITPAQTYDRVRITLNGGLVGALSSLYVYEAYFNGPGPVACNTAIDELHGISPALLNLGVDIGGVQNPLNAIDGNINTASRLNAGVAAVGAYAQQTVIFRSPSVVGDSVRLTFAIPQALLDANVTSRIEVSTARGNFSNNDTRSLTSSLLTVRLLDLEGTRRRVTVAFAPASVFDRVQVRLGGGIANVLTSLDLYEVQRLIARPVISYNNAAITTGNVQACAGSSVTLTASSTVPNTTFTWYDAATGGNVVSTAATYTTPVLNASTTLYVAASRPGCTDQSERTPITITINNVPAAPAVSNPTVSVCPGQQATFTVQNTPGITIRWYTAATGGTPVFTGNTFTTGALTANTNYYAEAVAGGTCVSTTRTEVTAQVSPLPATPSLTDASVTICEGEVASLSVASPVAGVVYRWYTAPTGGTPVFTGSTFTTPILTANRTYYVEAENTTGCTSAARATATVTVNPLPDDPELAANSLTVDAGQTATINVSNAQTGITYNWYTSANAGTAVHTGNSYTTPALYTNTTYYVEAVNAAGCASENRTAVNISVTINYNSPCTFANEQSSNINGLCIGCGVTNRNLAIDADTTTSSRITVVAGLLGGFAEQELRFQQPGLAGDTVRFVIQTPVGLADANIAGRIEIALYNGATEVVRYSADDALVKVRLLGGNNRYAIMVPATGNYDRATIRLNSGVASLLSSVNVYYAVQQFPAPVFNNASPEICEGSTAQINITSPSTGSTFTWYDAPTGGNVVYTGTNFTTPALTETTTYYVENSRNGCSGSQRFPIQVLVNDPPAAPVVTPASAAIFSGQTATFTASAGNKTTIRWYDAATGGTLVHTGNSFTTPALSANKTYYAESSIGDCINPTRTPAPVTVTAVTIPDVAVTPATQDVNPGESATLTASSTTPGTVFNWYTTATGGTSIFTGPVFNTPAMFDDETYYAEAVVTATGARSATRASGAVTVNELAENPVPCDAAMSQTTDINGLVCLGCSIANAGGAIDGDRNTFSRINVPVGLANAYAQQTLRFPNTGRAGDSVIVDLGISGALANVNVLSQIAIATYNGNTYNNDRFTINGSLISIRLLDGTSRFRVAFAPQANFDRVEIRLNSTLAGVFNALNIYAASQSVAAPQVASSTVTTCQGSQATLTANVPDNVTVRWYTSPTGGTPVLTGSTFNTPVLNTNTTYYAEASRTSSNCAQTVRTPVNVTVTPAPAAPVVTTPTVTVCLGEPATFTAQAVPGVTFRWYETATGGTPIFTGASFTTPDLTETTSYYVEATAGTCGSSARTQVTANVATTPLVPQVSQTPVATCSGSSAVLSATSTQQGVTFRWYTTPTGGTPVFTGAQFTTPELTADATYYVEAMLGNCTSATRAVAEVDVNPTPANPTVTVNPAGGQVAAGQTATITATSTTAGATFRWYTTPTGGTAIHTGATFTTPALSSTTTYYVEARLASTGCTSASRTPVTITVNPVFSTDCDFANTQTTDVNGGLACIGCSVTGDDNSVNSDTTDFARLNLPVAVLGSYVSQTLRFPNGGIVGDTVTLKIRIPVALISASVLDRIQIASYNGATYNGDRTNLSSNLIRLQLLGGGETAYVQFAPVAAFDRIEIRLNSVVLGTFNTLDIFYASNQVEQPQVDATTVNICSGSNATFTVSNPRAGVVYRWFDTPTGGTPLFTGTSFITDELTATTTFYVESMRDANDCPNPNRVAVTANVTETPNVPTLSQNSATVCSGESVTFTVSNANGGTVRWYTSANGGTPVFIGASYTVSPVSNATYYAEISNGTCTSPSRATATVTVNPRPARPNVQAANVQICSGSTAVLRVQTPQTGVTYTWYTAATGGTVAGTGAEFTTDPLTASTSYFVEASNTTTSCINNSGRRRVDVTVTATPAAPTLSATSTTVCNGGDVTISVTSPAAGITYRWYTDATAGTPVFTGSTFTVDNVTADATYYVEAVTGGDCASSTRTQTTITVQPVPDAPDVELAGGGTSVCEGSSATLNIINPQSGLTYRWYSAATNGTLLFTGTSYTTGQITSSTTFYVEAMGNTGGCTSSTRASITVNATESPATPVITAADVEVCTGSTATLSVASPVAGVTYNWYADAGRTNLLGSGNTFETPVINTSTTFYVEAMAGECVSNTTAIVDVSVSTPPSAPVVADANPTICSDEPLTLTVTNPDPELTYRWYSNATGGTALSTGITYTVTINADATYYVEAVNATGCTSTTRTAVTVTVNPTPQAPELSTQGMTICPGSTATLSVTAQTGVTVNWYDAATGGSLVATGNSFTTPVLNTGATYYAEAVSDDGGCASTVRTAAVVSILQPLEAPSVTVGGTTTTSVTFTWNNVTGAVSYQISTDNGQTFTDAGSGTSYTVSNMQPNTEVSLIVRAVGNADCQMSANSNTATGSSTANGVIFVPNAFTPNGDGNNDVLYVYSSSIQSLNFYVYDQWGELVFRSNNQANGWDGTYKGNRMPVGVYVYYMEATTTDGQKVNKKGSITLLR</sequence>
<dbReference type="InterPro" id="IPR036116">
    <property type="entry name" value="FN3_sf"/>
</dbReference>
<evidence type="ECO:0000259" key="2">
    <source>
        <dbReference type="PROSITE" id="PS50853"/>
    </source>
</evidence>
<keyword evidence="4" id="KW-1185">Reference proteome</keyword>
<dbReference type="NCBIfam" id="TIGR04131">
    <property type="entry name" value="Bac_Flav_CTERM"/>
    <property type="match status" value="1"/>
</dbReference>
<name>A0A3S2V157_9SPHI</name>
<dbReference type="InterPro" id="IPR013783">
    <property type="entry name" value="Ig-like_fold"/>
</dbReference>
<dbReference type="InterPro" id="IPR007110">
    <property type="entry name" value="Ig-like_dom"/>
</dbReference>
<dbReference type="Proteomes" id="UP000282759">
    <property type="component" value="Unassembled WGS sequence"/>
</dbReference>
<gene>
    <name evidence="3" type="ORF">EOD41_13340</name>
</gene>
<accession>A0A3S2V157</accession>
<dbReference type="OrthoDB" id="1236981at2"/>
<dbReference type="SUPFAM" id="SSF49265">
    <property type="entry name" value="Fibronectin type III"/>
    <property type="match status" value="1"/>
</dbReference>
<organism evidence="3 4">
    <name type="scientific">Mucilaginibacter limnophilus</name>
    <dbReference type="NCBI Taxonomy" id="1932778"/>
    <lineage>
        <taxon>Bacteria</taxon>
        <taxon>Pseudomonadati</taxon>
        <taxon>Bacteroidota</taxon>
        <taxon>Sphingobacteriia</taxon>
        <taxon>Sphingobacteriales</taxon>
        <taxon>Sphingobacteriaceae</taxon>
        <taxon>Mucilaginibacter</taxon>
    </lineage>
</organism>
<dbReference type="InterPro" id="IPR003599">
    <property type="entry name" value="Ig_sub"/>
</dbReference>
<dbReference type="RefSeq" id="WP_127705697.1">
    <property type="nucleotide sequence ID" value="NZ_SACK01000005.1"/>
</dbReference>
<dbReference type="SMART" id="SM00409">
    <property type="entry name" value="IG"/>
    <property type="match status" value="14"/>
</dbReference>
<evidence type="ECO:0000313" key="3">
    <source>
        <dbReference type="EMBL" id="RVU00455.1"/>
    </source>
</evidence>
<dbReference type="InterPro" id="IPR044023">
    <property type="entry name" value="Ig_7"/>
</dbReference>
<reference evidence="3 4" key="1">
    <citation type="submission" date="2019-01" db="EMBL/GenBank/DDBJ databases">
        <authorList>
            <person name="Chen W.-M."/>
        </authorList>
    </citation>
    <scope>NUCLEOTIDE SEQUENCE [LARGE SCALE GENOMIC DNA]</scope>
    <source>
        <strain evidence="3 4">YBJ-36</strain>
    </source>
</reference>
<dbReference type="EMBL" id="SACK01000005">
    <property type="protein sequence ID" value="RVU00455.1"/>
    <property type="molecule type" value="Genomic_DNA"/>
</dbReference>
<comment type="caution">
    <text evidence="3">The sequence shown here is derived from an EMBL/GenBank/DDBJ whole genome shotgun (WGS) entry which is preliminary data.</text>
</comment>
<feature type="domain" description="Ig-like" evidence="1">
    <location>
        <begin position="1022"/>
        <end position="1125"/>
    </location>
</feature>
<dbReference type="Pfam" id="PF13585">
    <property type="entry name" value="CHU_C"/>
    <property type="match status" value="1"/>
</dbReference>
<evidence type="ECO:0000259" key="1">
    <source>
        <dbReference type="PROSITE" id="PS50835"/>
    </source>
</evidence>
<dbReference type="InterPro" id="IPR003961">
    <property type="entry name" value="FN3_dom"/>
</dbReference>
<feature type="domain" description="Fibronectin type-III" evidence="2">
    <location>
        <begin position="2457"/>
        <end position="2545"/>
    </location>
</feature>
<dbReference type="PROSITE" id="PS50853">
    <property type="entry name" value="FN3"/>
    <property type="match status" value="1"/>
</dbReference>
<dbReference type="SMART" id="SM00060">
    <property type="entry name" value="FN3"/>
    <property type="match status" value="2"/>
</dbReference>
<protein>
    <submittedName>
        <fullName evidence="3">Gliding motility-associated C-terminal domain-containing protein</fullName>
    </submittedName>
</protein>
<proteinExistence type="predicted"/>
<dbReference type="PROSITE" id="PS50835">
    <property type="entry name" value="IG_LIKE"/>
    <property type="match status" value="1"/>
</dbReference>
<dbReference type="Gene3D" id="2.60.40.10">
    <property type="entry name" value="Immunoglobulins"/>
    <property type="match status" value="1"/>
</dbReference>